<protein>
    <recommendedName>
        <fullName evidence="4">F-box domain-containing protein</fullName>
    </recommendedName>
</protein>
<accession>A0A815E530</accession>
<dbReference type="SUPFAM" id="SSF52047">
    <property type="entry name" value="RNI-like"/>
    <property type="match status" value="1"/>
</dbReference>
<name>A0A815E530_9BILA</name>
<evidence type="ECO:0000313" key="2">
    <source>
        <dbReference type="EMBL" id="CAF4140742.1"/>
    </source>
</evidence>
<proteinExistence type="predicted"/>
<evidence type="ECO:0000313" key="1">
    <source>
        <dbReference type="EMBL" id="CAF1306825.1"/>
    </source>
</evidence>
<gene>
    <name evidence="1" type="ORF">GPM918_LOCUS28797</name>
    <name evidence="2" type="ORF">SRO942_LOCUS29323</name>
</gene>
<dbReference type="InterPro" id="IPR032675">
    <property type="entry name" value="LRR_dom_sf"/>
</dbReference>
<sequence length="572" mass="67547">MPSLFEELSNELFMEIFEYINSYDLYSIFNDLNARLQNVVRYMPVYINCLNVRKFRFDHYMNIIIPSITTQIVSIQLSNRDTPGQIDSFFSSFSLKNFVRLKSLTLIKVTSNETMNKILMNLSFVKHLSYLSIIDSGFIANDIHENMCKIIFVDRYFKYLTYCQLSYYKLPSTITTSIPTCNIKQLTIRLNYFNDLVSLLDRCPQIQKLTAAIPYKAFITENEEIISIYPVTSLRYMKLDLGYHILFNKFELLCEKLPNIKYLSCSALGLSFTDGERWQNLIMTCFPSLFEFDLLFEVGYTSSSAIDITNIIKKFQTQFWLDRNKYFICDYRDQRMLALYSTPYNKTVTAPLMNIYETTSSVMMIYDKVEKLFLKFSTTRHLNTQRIYPNVSTLILLNEDDKGEISTIPFPSSPFVSDIGKIIVWENIRNLSYLCYNYELMVDIMKYATNITSLDLCVDYFKNMLSDNICPLFINIKRLELVDGRFEMNTIEKLSKLFPQLEHLTIDIENNYELYTILPLLVANIRNMSYLSIEIHSNTRSRDQIEYWLRSNILFINFSIEFNEFRLRLWSK</sequence>
<dbReference type="AlphaFoldDB" id="A0A815E530"/>
<reference evidence="1" key="1">
    <citation type="submission" date="2021-02" db="EMBL/GenBank/DDBJ databases">
        <authorList>
            <person name="Nowell W R."/>
        </authorList>
    </citation>
    <scope>NUCLEOTIDE SEQUENCE</scope>
</reference>
<dbReference type="Gene3D" id="3.80.10.10">
    <property type="entry name" value="Ribonuclease Inhibitor"/>
    <property type="match status" value="1"/>
</dbReference>
<dbReference type="EMBL" id="CAJNOQ010012737">
    <property type="protein sequence ID" value="CAF1306825.1"/>
    <property type="molecule type" value="Genomic_DNA"/>
</dbReference>
<dbReference type="Proteomes" id="UP000663829">
    <property type="component" value="Unassembled WGS sequence"/>
</dbReference>
<dbReference type="Proteomes" id="UP000681722">
    <property type="component" value="Unassembled WGS sequence"/>
</dbReference>
<keyword evidence="3" id="KW-1185">Reference proteome</keyword>
<evidence type="ECO:0000313" key="3">
    <source>
        <dbReference type="Proteomes" id="UP000663829"/>
    </source>
</evidence>
<comment type="caution">
    <text evidence="1">The sequence shown here is derived from an EMBL/GenBank/DDBJ whole genome shotgun (WGS) entry which is preliminary data.</text>
</comment>
<dbReference type="OrthoDB" id="2125396at2759"/>
<dbReference type="EMBL" id="CAJOBC010040305">
    <property type="protein sequence ID" value="CAF4140742.1"/>
    <property type="molecule type" value="Genomic_DNA"/>
</dbReference>
<evidence type="ECO:0008006" key="4">
    <source>
        <dbReference type="Google" id="ProtNLM"/>
    </source>
</evidence>
<organism evidence="1 3">
    <name type="scientific">Didymodactylos carnosus</name>
    <dbReference type="NCBI Taxonomy" id="1234261"/>
    <lineage>
        <taxon>Eukaryota</taxon>
        <taxon>Metazoa</taxon>
        <taxon>Spiralia</taxon>
        <taxon>Gnathifera</taxon>
        <taxon>Rotifera</taxon>
        <taxon>Eurotatoria</taxon>
        <taxon>Bdelloidea</taxon>
        <taxon>Philodinida</taxon>
        <taxon>Philodinidae</taxon>
        <taxon>Didymodactylos</taxon>
    </lineage>
</organism>